<gene>
    <name evidence="1" type="ORF">B0J12DRAFT_288055</name>
</gene>
<accession>A0ABQ8GNB8</accession>
<reference evidence="1 2" key="1">
    <citation type="journal article" date="2021" name="Nat. Commun.">
        <title>Genetic determinants of endophytism in the Arabidopsis root mycobiome.</title>
        <authorList>
            <person name="Mesny F."/>
            <person name="Miyauchi S."/>
            <person name="Thiergart T."/>
            <person name="Pickel B."/>
            <person name="Atanasova L."/>
            <person name="Karlsson M."/>
            <person name="Huettel B."/>
            <person name="Barry K.W."/>
            <person name="Haridas S."/>
            <person name="Chen C."/>
            <person name="Bauer D."/>
            <person name="Andreopoulos W."/>
            <person name="Pangilinan J."/>
            <person name="LaButti K."/>
            <person name="Riley R."/>
            <person name="Lipzen A."/>
            <person name="Clum A."/>
            <person name="Drula E."/>
            <person name="Henrissat B."/>
            <person name="Kohler A."/>
            <person name="Grigoriev I.V."/>
            <person name="Martin F.M."/>
            <person name="Hacquard S."/>
        </authorList>
    </citation>
    <scope>NUCLEOTIDE SEQUENCE [LARGE SCALE GENOMIC DNA]</scope>
    <source>
        <strain evidence="1 2">MPI-SDFR-AT-0080</strain>
    </source>
</reference>
<dbReference type="EMBL" id="JAGTJR010000004">
    <property type="protein sequence ID" value="KAH7061262.1"/>
    <property type="molecule type" value="Genomic_DNA"/>
</dbReference>
<sequence>MMQWRLVRSALGRLADHRCPRLSIATVHACPPPSTLLCGWASSLAGVDGCEAEVCCDRPSRRRNAGRDMRTCTPALPPPPPPRAAQLHGRALAAGAGLACDKEAAVMLVRFATAVPACKNAQNLLFPRSCSASLDSTPFAQTATEHSSALAAALFHFHLLSVLFIARLHCTYTSATFIELASAHFSANYTPPAALNTPPLYSKL</sequence>
<evidence type="ECO:0000313" key="2">
    <source>
        <dbReference type="Proteomes" id="UP000774617"/>
    </source>
</evidence>
<proteinExistence type="predicted"/>
<comment type="caution">
    <text evidence="1">The sequence shown here is derived from an EMBL/GenBank/DDBJ whole genome shotgun (WGS) entry which is preliminary data.</text>
</comment>
<protein>
    <submittedName>
        <fullName evidence="1">Uncharacterized protein</fullName>
    </submittedName>
</protein>
<name>A0ABQ8GNB8_9PEZI</name>
<evidence type="ECO:0000313" key="1">
    <source>
        <dbReference type="EMBL" id="KAH7061262.1"/>
    </source>
</evidence>
<organism evidence="1 2">
    <name type="scientific">Macrophomina phaseolina</name>
    <dbReference type="NCBI Taxonomy" id="35725"/>
    <lineage>
        <taxon>Eukaryota</taxon>
        <taxon>Fungi</taxon>
        <taxon>Dikarya</taxon>
        <taxon>Ascomycota</taxon>
        <taxon>Pezizomycotina</taxon>
        <taxon>Dothideomycetes</taxon>
        <taxon>Dothideomycetes incertae sedis</taxon>
        <taxon>Botryosphaeriales</taxon>
        <taxon>Botryosphaeriaceae</taxon>
        <taxon>Macrophomina</taxon>
    </lineage>
</organism>
<keyword evidence="2" id="KW-1185">Reference proteome</keyword>
<dbReference type="Proteomes" id="UP000774617">
    <property type="component" value="Unassembled WGS sequence"/>
</dbReference>